<evidence type="ECO:0000256" key="4">
    <source>
        <dbReference type="PROSITE-ProRule" id="PRU00708"/>
    </source>
</evidence>
<dbReference type="NCBIfam" id="TIGR00756">
    <property type="entry name" value="PPR"/>
    <property type="match status" value="2"/>
</dbReference>
<dbReference type="FunFam" id="1.25.40.10:FF:000348">
    <property type="entry name" value="Pentatricopeptide repeat-containing protein chloroplastic"/>
    <property type="match status" value="1"/>
</dbReference>
<feature type="repeat" description="PPR" evidence="4">
    <location>
        <begin position="299"/>
        <end position="333"/>
    </location>
</feature>
<evidence type="ECO:0000256" key="1">
    <source>
        <dbReference type="ARBA" id="ARBA00005440"/>
    </source>
</evidence>
<evidence type="ECO:0000256" key="2">
    <source>
        <dbReference type="ARBA" id="ARBA00022737"/>
    </source>
</evidence>
<keyword evidence="2" id="KW-0677">Repeat</keyword>
<evidence type="ECO:0008006" key="7">
    <source>
        <dbReference type="Google" id="ProtNLM"/>
    </source>
</evidence>
<dbReference type="Pfam" id="PF13041">
    <property type="entry name" value="PPR_2"/>
    <property type="match status" value="1"/>
</dbReference>
<protein>
    <recommendedName>
        <fullName evidence="7">Pentatricopeptide repeat-containing protein</fullName>
    </recommendedName>
</protein>
<dbReference type="Pfam" id="PF00197">
    <property type="entry name" value="Kunitz_legume"/>
    <property type="match status" value="1"/>
</dbReference>
<reference evidence="5 6" key="1">
    <citation type="submission" date="2019-09" db="EMBL/GenBank/DDBJ databases">
        <title>A chromosome-level genome assembly of the Chinese tupelo Nyssa sinensis.</title>
        <authorList>
            <person name="Yang X."/>
            <person name="Kang M."/>
            <person name="Yang Y."/>
            <person name="Xiong H."/>
            <person name="Wang M."/>
            <person name="Zhang Z."/>
            <person name="Wang Z."/>
            <person name="Wu H."/>
            <person name="Ma T."/>
            <person name="Liu J."/>
            <person name="Xi Z."/>
        </authorList>
    </citation>
    <scope>NUCLEOTIDE SEQUENCE [LARGE SCALE GENOMIC DNA]</scope>
    <source>
        <strain evidence="5">J267</strain>
        <tissue evidence="5">Leaf</tissue>
    </source>
</reference>
<dbReference type="PANTHER" id="PTHR47926:SF497">
    <property type="entry name" value="TETRATRICOPEPTIDE-LIKE HELICAL DOMAIN SUPERFAMILY"/>
    <property type="match status" value="1"/>
</dbReference>
<dbReference type="SUPFAM" id="SSF50386">
    <property type="entry name" value="STI-like"/>
    <property type="match status" value="1"/>
</dbReference>
<comment type="similarity">
    <text evidence="3">Belongs to the PPR family. PCMP-E subfamily.</text>
</comment>
<evidence type="ECO:0000256" key="3">
    <source>
        <dbReference type="ARBA" id="ARBA00061659"/>
    </source>
</evidence>
<feature type="repeat" description="PPR" evidence="4">
    <location>
        <begin position="268"/>
        <end position="298"/>
    </location>
</feature>
<dbReference type="GO" id="GO:0003723">
    <property type="term" value="F:RNA binding"/>
    <property type="evidence" value="ECO:0007669"/>
    <property type="project" value="InterPro"/>
</dbReference>
<evidence type="ECO:0000313" key="5">
    <source>
        <dbReference type="EMBL" id="KAA8542896.1"/>
    </source>
</evidence>
<dbReference type="InterPro" id="IPR011990">
    <property type="entry name" value="TPR-like_helical_dom_sf"/>
</dbReference>
<dbReference type="InterPro" id="IPR002885">
    <property type="entry name" value="PPR_rpt"/>
</dbReference>
<dbReference type="SUPFAM" id="SSF48452">
    <property type="entry name" value="TPR-like"/>
    <property type="match status" value="1"/>
</dbReference>
<dbReference type="Pfam" id="PF20431">
    <property type="entry name" value="E_motif"/>
    <property type="match status" value="1"/>
</dbReference>
<dbReference type="GO" id="GO:0016556">
    <property type="term" value="P:mRNA modification"/>
    <property type="evidence" value="ECO:0007669"/>
    <property type="project" value="UniProtKB-ARBA"/>
</dbReference>
<keyword evidence="6" id="KW-1185">Reference proteome</keyword>
<dbReference type="Proteomes" id="UP000325577">
    <property type="component" value="Linkage Group LG12"/>
</dbReference>
<dbReference type="FunFam" id="1.25.40.10:FF:000277">
    <property type="entry name" value="Pentatricopeptide repeat-containing protein, mitochondrial"/>
    <property type="match status" value="1"/>
</dbReference>
<name>A0A5J5BJP0_9ASTE</name>
<dbReference type="GO" id="GO:0004866">
    <property type="term" value="F:endopeptidase inhibitor activity"/>
    <property type="evidence" value="ECO:0007669"/>
    <property type="project" value="InterPro"/>
</dbReference>
<dbReference type="CDD" id="cd23375">
    <property type="entry name" value="beta-trefoil_STI_VvMLP-like"/>
    <property type="match status" value="1"/>
</dbReference>
<dbReference type="Gene3D" id="2.80.10.50">
    <property type="match status" value="1"/>
</dbReference>
<dbReference type="PROSITE" id="PS51375">
    <property type="entry name" value="PPR"/>
    <property type="match status" value="4"/>
</dbReference>
<dbReference type="EMBL" id="CM018035">
    <property type="protein sequence ID" value="KAA8542896.1"/>
    <property type="molecule type" value="Genomic_DNA"/>
</dbReference>
<dbReference type="SMART" id="SM00452">
    <property type="entry name" value="STI"/>
    <property type="match status" value="1"/>
</dbReference>
<accession>A0A5J5BJP0</accession>
<dbReference type="Gene3D" id="1.25.40.10">
    <property type="entry name" value="Tetratricopeptide repeat domain"/>
    <property type="match status" value="3"/>
</dbReference>
<proteinExistence type="inferred from homology"/>
<feature type="repeat" description="PPR" evidence="4">
    <location>
        <begin position="65"/>
        <end position="99"/>
    </location>
</feature>
<evidence type="ECO:0000313" key="6">
    <source>
        <dbReference type="Proteomes" id="UP000325577"/>
    </source>
</evidence>
<sequence>MNNKSFRFLLDKCESVEKLEQIHAHAITIGLFTHQNFACKLLDTYSKLGKPLQAHNVFNQILSPDVVSWTCLISLYLRIGRPRKAFSLFSHFVLTALKPDGFSIVAALSACGRQRDLISGKILHGMVFRYQLGSDPIVGNALIDMYSRTGQIELAHSLFRAIVFKDVSSWTTMLNGFVMCNDFDSARCMFDEMPKRNSISWTAMITGYVRGETPIRGLQLFQKMRAEGEDHPTTITIVSVLSACADIGALGLGRSIQGYMNKTNQIMDVTVNNALIDMYSKSGSLDFAIKIFGEIQRRDVFSWTTMISALALHGKGSCALDLFSNMLESSETPNEVTFLSVLSACSHAGLVVEGQKLFNRMIQCYSLKPRIEHYGCMVDLLGRAGLLNEAVELIEGMPINPDAVMWRSLLSACLRRGNLKLAEMAGKKILELEPDDDGVYILLWNIYCSASRWEDALKTRKTMRDQKIKKKPGCSWVELNGVVHEFLAEDTMHNVLTDTSILLFAFTSSSLLCAAPDPVLDIAGKKLLTGTAVGYYILPVIRGRGGRPTPACSRNHSSPLDVVQEQHEVYNGLPLSFSPVNPNKGVVRLSTDLNIKFSSATICVQLTVWKLHLDESIRQYILTTGGVDGNPGRETISNWFKIEIYGDNYKLVFCPTVCNTCKVLFRDIDIFIDNGMRRLALSDEPFSIMFKKT</sequence>
<dbReference type="OrthoDB" id="726582at2759"/>
<comment type="similarity">
    <text evidence="1">Belongs to the protease inhibitor I3 (leguminous Kunitz-type inhibitor) family.</text>
</comment>
<gene>
    <name evidence="5" type="ORF">F0562_024048</name>
</gene>
<dbReference type="InterPro" id="IPR002160">
    <property type="entry name" value="Prot_inh_Kunz-lg"/>
</dbReference>
<dbReference type="Pfam" id="PF01535">
    <property type="entry name" value="PPR"/>
    <property type="match status" value="5"/>
</dbReference>
<organism evidence="5 6">
    <name type="scientific">Nyssa sinensis</name>
    <dbReference type="NCBI Taxonomy" id="561372"/>
    <lineage>
        <taxon>Eukaryota</taxon>
        <taxon>Viridiplantae</taxon>
        <taxon>Streptophyta</taxon>
        <taxon>Embryophyta</taxon>
        <taxon>Tracheophyta</taxon>
        <taxon>Spermatophyta</taxon>
        <taxon>Magnoliopsida</taxon>
        <taxon>eudicotyledons</taxon>
        <taxon>Gunneridae</taxon>
        <taxon>Pentapetalae</taxon>
        <taxon>asterids</taxon>
        <taxon>Cornales</taxon>
        <taxon>Nyssaceae</taxon>
        <taxon>Nyssa</taxon>
    </lineage>
</organism>
<dbReference type="PANTHER" id="PTHR47926">
    <property type="entry name" value="PENTATRICOPEPTIDE REPEAT-CONTAINING PROTEIN"/>
    <property type="match status" value="1"/>
</dbReference>
<dbReference type="AlphaFoldDB" id="A0A5J5BJP0"/>
<feature type="repeat" description="PPR" evidence="4">
    <location>
        <begin position="166"/>
        <end position="200"/>
    </location>
</feature>
<dbReference type="GO" id="GO:0005737">
    <property type="term" value="C:cytoplasm"/>
    <property type="evidence" value="ECO:0007669"/>
    <property type="project" value="UniProtKB-ARBA"/>
</dbReference>
<dbReference type="InterPro" id="IPR011065">
    <property type="entry name" value="Kunitz_inhibitor_STI-like_sf"/>
</dbReference>
<dbReference type="InterPro" id="IPR046960">
    <property type="entry name" value="PPR_At4g14850-like_plant"/>
</dbReference>
<dbReference type="InterPro" id="IPR046848">
    <property type="entry name" value="E_motif"/>
</dbReference>